<dbReference type="PANTHER" id="PTHR11092:SF0">
    <property type="entry name" value="EPIMERASE FAMILY PROTEIN SDR39U1"/>
    <property type="match status" value="1"/>
</dbReference>
<dbReference type="Pfam" id="PF01370">
    <property type="entry name" value="Epimerase"/>
    <property type="match status" value="1"/>
</dbReference>
<protein>
    <submittedName>
        <fullName evidence="3">Unannotated protein</fullName>
    </submittedName>
</protein>
<reference evidence="3" key="1">
    <citation type="submission" date="2020-05" db="EMBL/GenBank/DDBJ databases">
        <authorList>
            <person name="Chiriac C."/>
            <person name="Salcher M."/>
            <person name="Ghai R."/>
            <person name="Kavagutti S V."/>
        </authorList>
    </citation>
    <scope>NUCLEOTIDE SEQUENCE</scope>
</reference>
<evidence type="ECO:0000259" key="1">
    <source>
        <dbReference type="Pfam" id="PF01370"/>
    </source>
</evidence>
<dbReference type="SUPFAM" id="SSF51735">
    <property type="entry name" value="NAD(P)-binding Rossmann-fold domains"/>
    <property type="match status" value="1"/>
</dbReference>
<accession>A0A6J6DGB0</accession>
<dbReference type="InterPro" id="IPR001509">
    <property type="entry name" value="Epimerase_deHydtase"/>
</dbReference>
<organism evidence="3">
    <name type="scientific">freshwater metagenome</name>
    <dbReference type="NCBI Taxonomy" id="449393"/>
    <lineage>
        <taxon>unclassified sequences</taxon>
        <taxon>metagenomes</taxon>
        <taxon>ecological metagenomes</taxon>
    </lineage>
</organism>
<evidence type="ECO:0000313" key="3">
    <source>
        <dbReference type="EMBL" id="CAB4561729.1"/>
    </source>
</evidence>
<dbReference type="InterPro" id="IPR010099">
    <property type="entry name" value="SDR39U1"/>
</dbReference>
<dbReference type="InterPro" id="IPR013549">
    <property type="entry name" value="DUF1731"/>
</dbReference>
<dbReference type="EMBL" id="CAEZTC010000102">
    <property type="protein sequence ID" value="CAB4561729.1"/>
    <property type="molecule type" value="Genomic_DNA"/>
</dbReference>
<dbReference type="NCBIfam" id="TIGR01777">
    <property type="entry name" value="yfcH"/>
    <property type="match status" value="1"/>
</dbReference>
<sequence length="298" mass="31697">MKILITGASGLIGRALTTELKAQGHTVIAAVRREARRNDEVQWDPAGGVLSPSAFDGVDAVVHLAGAGIGDKRWTDSYKKEILESRTLSTALLARTMAALDKKPSVFLSGSAIGYYGAMHDEKLDETSALGEGFLADICAQWEQAAQPAIDAGIRTVYLRTGIVLSTQGGALKKQLPLFKLGLGGRFGNGKQWQSWISITDEVNAIIHLLTSSISGPVNLTAPEPVTNKDFTSTLASVVSRPAIVPIPSFGPKLLLGEELANALLFTGQRVIPSALTRDGFVFAHQTLDAALRALLKK</sequence>
<dbReference type="AlphaFoldDB" id="A0A6J6DGB0"/>
<dbReference type="Gene3D" id="3.40.50.720">
    <property type="entry name" value="NAD(P)-binding Rossmann-like Domain"/>
    <property type="match status" value="1"/>
</dbReference>
<evidence type="ECO:0000259" key="2">
    <source>
        <dbReference type="Pfam" id="PF08338"/>
    </source>
</evidence>
<name>A0A6J6DGB0_9ZZZZ</name>
<gene>
    <name evidence="3" type="ORF">UFOPK1572_00881</name>
</gene>
<proteinExistence type="predicted"/>
<dbReference type="Pfam" id="PF08338">
    <property type="entry name" value="DUF1731"/>
    <property type="match status" value="1"/>
</dbReference>
<feature type="domain" description="DUF1731" evidence="2">
    <location>
        <begin position="247"/>
        <end position="295"/>
    </location>
</feature>
<feature type="domain" description="NAD-dependent epimerase/dehydratase" evidence="1">
    <location>
        <begin position="3"/>
        <end position="212"/>
    </location>
</feature>
<dbReference type="PANTHER" id="PTHR11092">
    <property type="entry name" value="SUGAR NUCLEOTIDE EPIMERASE RELATED"/>
    <property type="match status" value="1"/>
</dbReference>
<dbReference type="CDD" id="cd05242">
    <property type="entry name" value="SDR_a8"/>
    <property type="match status" value="1"/>
</dbReference>
<dbReference type="InterPro" id="IPR036291">
    <property type="entry name" value="NAD(P)-bd_dom_sf"/>
</dbReference>